<gene>
    <name evidence="1" type="ORF">PLOB_00000418</name>
</gene>
<comment type="caution">
    <text evidence="1">The sequence shown here is derived from an EMBL/GenBank/DDBJ whole genome shotgun (WGS) entry which is preliminary data.</text>
</comment>
<keyword evidence="2" id="KW-1185">Reference proteome</keyword>
<name>A0ABN8MQS6_9CNID</name>
<reference evidence="1 2" key="1">
    <citation type="submission" date="2022-05" db="EMBL/GenBank/DDBJ databases">
        <authorList>
            <consortium name="Genoscope - CEA"/>
            <person name="William W."/>
        </authorList>
    </citation>
    <scope>NUCLEOTIDE SEQUENCE [LARGE SCALE GENOMIC DNA]</scope>
</reference>
<proteinExistence type="predicted"/>
<organism evidence="1 2">
    <name type="scientific">Porites lobata</name>
    <dbReference type="NCBI Taxonomy" id="104759"/>
    <lineage>
        <taxon>Eukaryota</taxon>
        <taxon>Metazoa</taxon>
        <taxon>Cnidaria</taxon>
        <taxon>Anthozoa</taxon>
        <taxon>Hexacorallia</taxon>
        <taxon>Scleractinia</taxon>
        <taxon>Fungiina</taxon>
        <taxon>Poritidae</taxon>
        <taxon>Porites</taxon>
    </lineage>
</organism>
<dbReference type="Proteomes" id="UP001159405">
    <property type="component" value="Unassembled WGS sequence"/>
</dbReference>
<dbReference type="EMBL" id="CALNXK010000001">
    <property type="protein sequence ID" value="CAH3032347.1"/>
    <property type="molecule type" value="Genomic_DNA"/>
</dbReference>
<sequence>MSYSSFTSAEEDERVLRLVSNPSPACPDLPSFPFETIHISCKSDAYQGTAYCYAGVIIYSCDGKSKWQTANGTRCKSGYVVIMDTSTMKVKKYQGKSPGLVHGAVYRSAFGEECTEREVNAEGFSVMNGEFKINSGVFNPAQDGYHDDKKYMHKLSARYIEKVVDKWMEAADNFYGSRNFKIKDLQ</sequence>
<protein>
    <submittedName>
        <fullName evidence="1">Uncharacterized protein</fullName>
    </submittedName>
</protein>
<evidence type="ECO:0000313" key="2">
    <source>
        <dbReference type="Proteomes" id="UP001159405"/>
    </source>
</evidence>
<evidence type="ECO:0000313" key="1">
    <source>
        <dbReference type="EMBL" id="CAH3032347.1"/>
    </source>
</evidence>
<accession>A0ABN8MQS6</accession>